<protein>
    <submittedName>
        <fullName evidence="1">Uncharacterized protein</fullName>
    </submittedName>
</protein>
<gene>
    <name evidence="1" type="ORF">HMPREF0083_00243</name>
</gene>
<dbReference type="STRING" id="649747.HMPREF0083_00243"/>
<proteinExistence type="predicted"/>
<name>U1YHS3_ANEAE</name>
<accession>U1YHS3</accession>
<reference evidence="1 2" key="1">
    <citation type="submission" date="2013-08" db="EMBL/GenBank/DDBJ databases">
        <authorList>
            <person name="Weinstock G."/>
            <person name="Sodergren E."/>
            <person name="Wylie T."/>
            <person name="Fulton L."/>
            <person name="Fulton R."/>
            <person name="Fronick C."/>
            <person name="O'Laughlin M."/>
            <person name="Godfrey J."/>
            <person name="Miner T."/>
            <person name="Herter B."/>
            <person name="Appelbaum E."/>
            <person name="Cordes M."/>
            <person name="Lek S."/>
            <person name="Wollam A."/>
            <person name="Pepin K.H."/>
            <person name="Palsikar V.B."/>
            <person name="Mitreva M."/>
            <person name="Wilson R.K."/>
        </authorList>
    </citation>
    <scope>NUCLEOTIDE SEQUENCE [LARGE SCALE GENOMIC DNA]</scope>
    <source>
        <strain evidence="1 2">ATCC 12856</strain>
    </source>
</reference>
<sequence length="60" mass="6807">MTARLEGGDSNKEEVECAMRSGRRKASVSFSDCSRPSVFSYLLPQKFVDLSNQMYIVRNN</sequence>
<comment type="caution">
    <text evidence="1">The sequence shown here is derived from an EMBL/GenBank/DDBJ whole genome shotgun (WGS) entry which is preliminary data.</text>
</comment>
<organism evidence="1 2">
    <name type="scientific">Aneurinibacillus aneurinilyticus ATCC 12856</name>
    <dbReference type="NCBI Taxonomy" id="649747"/>
    <lineage>
        <taxon>Bacteria</taxon>
        <taxon>Bacillati</taxon>
        <taxon>Bacillota</taxon>
        <taxon>Bacilli</taxon>
        <taxon>Bacillales</taxon>
        <taxon>Paenibacillaceae</taxon>
        <taxon>Aneurinibacillus group</taxon>
        <taxon>Aneurinibacillus</taxon>
    </lineage>
</organism>
<dbReference type="HOGENOM" id="CLU_202969_0_0_9"/>
<evidence type="ECO:0000313" key="2">
    <source>
        <dbReference type="Proteomes" id="UP000016511"/>
    </source>
</evidence>
<evidence type="ECO:0000313" key="1">
    <source>
        <dbReference type="EMBL" id="ERI11657.1"/>
    </source>
</evidence>
<dbReference type="AlphaFoldDB" id="U1YHS3"/>
<dbReference type="Proteomes" id="UP000016511">
    <property type="component" value="Unassembled WGS sequence"/>
</dbReference>
<dbReference type="EMBL" id="AWSJ01000020">
    <property type="protein sequence ID" value="ERI11657.1"/>
    <property type="molecule type" value="Genomic_DNA"/>
</dbReference>
<keyword evidence="2" id="KW-1185">Reference proteome</keyword>